<proteinExistence type="predicted"/>
<sequence length="120" mass="13100">MPWSVWLRHENVQSVRCYNLTEDKREVAASVVFFVQCLRVPVAYSLFVTSFPLHQSSLQPPLRGRQSTGDSSGVASVHARGPLRVPPHTSVTRPVASIDRIDHQSVSVTPIGVVAADIAA</sequence>
<dbReference type="EMBL" id="BGZK01000080">
    <property type="protein sequence ID" value="GBP16646.1"/>
    <property type="molecule type" value="Genomic_DNA"/>
</dbReference>
<gene>
    <name evidence="2" type="ORF">EVAR_19435_1</name>
</gene>
<feature type="region of interest" description="Disordered" evidence="1">
    <location>
        <begin position="56"/>
        <end position="91"/>
    </location>
</feature>
<name>A0A4C1TRY3_EUMVA</name>
<protein>
    <submittedName>
        <fullName evidence="2">Uncharacterized protein</fullName>
    </submittedName>
</protein>
<dbReference type="Proteomes" id="UP000299102">
    <property type="component" value="Unassembled WGS sequence"/>
</dbReference>
<evidence type="ECO:0000256" key="1">
    <source>
        <dbReference type="SAM" id="MobiDB-lite"/>
    </source>
</evidence>
<feature type="compositionally biased region" description="Polar residues" evidence="1">
    <location>
        <begin position="56"/>
        <end position="74"/>
    </location>
</feature>
<evidence type="ECO:0000313" key="2">
    <source>
        <dbReference type="EMBL" id="GBP16646.1"/>
    </source>
</evidence>
<dbReference type="AlphaFoldDB" id="A0A4C1TRY3"/>
<reference evidence="2 3" key="1">
    <citation type="journal article" date="2019" name="Commun. Biol.">
        <title>The bagworm genome reveals a unique fibroin gene that provides high tensile strength.</title>
        <authorList>
            <person name="Kono N."/>
            <person name="Nakamura H."/>
            <person name="Ohtoshi R."/>
            <person name="Tomita M."/>
            <person name="Numata K."/>
            <person name="Arakawa K."/>
        </authorList>
    </citation>
    <scope>NUCLEOTIDE SEQUENCE [LARGE SCALE GENOMIC DNA]</scope>
</reference>
<keyword evidence="3" id="KW-1185">Reference proteome</keyword>
<accession>A0A4C1TRY3</accession>
<evidence type="ECO:0000313" key="3">
    <source>
        <dbReference type="Proteomes" id="UP000299102"/>
    </source>
</evidence>
<comment type="caution">
    <text evidence="2">The sequence shown here is derived from an EMBL/GenBank/DDBJ whole genome shotgun (WGS) entry which is preliminary data.</text>
</comment>
<organism evidence="2 3">
    <name type="scientific">Eumeta variegata</name>
    <name type="common">Bagworm moth</name>
    <name type="synonym">Eumeta japonica</name>
    <dbReference type="NCBI Taxonomy" id="151549"/>
    <lineage>
        <taxon>Eukaryota</taxon>
        <taxon>Metazoa</taxon>
        <taxon>Ecdysozoa</taxon>
        <taxon>Arthropoda</taxon>
        <taxon>Hexapoda</taxon>
        <taxon>Insecta</taxon>
        <taxon>Pterygota</taxon>
        <taxon>Neoptera</taxon>
        <taxon>Endopterygota</taxon>
        <taxon>Lepidoptera</taxon>
        <taxon>Glossata</taxon>
        <taxon>Ditrysia</taxon>
        <taxon>Tineoidea</taxon>
        <taxon>Psychidae</taxon>
        <taxon>Oiketicinae</taxon>
        <taxon>Eumeta</taxon>
    </lineage>
</organism>